<keyword evidence="2" id="KW-0808">Transferase</keyword>
<dbReference type="EMBL" id="PJNE01000001">
    <property type="protein sequence ID" value="PKW25876.1"/>
    <property type="molecule type" value="Genomic_DNA"/>
</dbReference>
<proteinExistence type="predicted"/>
<sequence>MSTAGQDPVARVRATFDAVADDYDQSGVAFFGPAALGLLEALAPQPGERALDLGCGRGAVTTGLARAVLPSGTVEAVDLSPAMVAHTSALLAREGLDARVRVMDAADPDLPAGSFDLVASALVLFFLPDPAAALARWVRLLAPGGRIGLTTFGAEHPAAAEVNALFRPWLPPAMLDPKAMGPDDPFASDAGMEALLAGAGATDVRTVTRRVPVVYGDVEGWKAFSMSTGQRMMWALVPEAERDGLLARAADILDGARDGTGRVVSWQDMRYTLGRAPAAG</sequence>
<dbReference type="SUPFAM" id="SSF53335">
    <property type="entry name" value="S-adenosyl-L-methionine-dependent methyltransferases"/>
    <property type="match status" value="1"/>
</dbReference>
<dbReference type="Gene3D" id="3.40.50.150">
    <property type="entry name" value="Vaccinia Virus protein VP39"/>
    <property type="match status" value="1"/>
</dbReference>
<organism evidence="2 3">
    <name type="scientific">Phycicoccus duodecadis</name>
    <dbReference type="NCBI Taxonomy" id="173053"/>
    <lineage>
        <taxon>Bacteria</taxon>
        <taxon>Bacillati</taxon>
        <taxon>Actinomycetota</taxon>
        <taxon>Actinomycetes</taxon>
        <taxon>Micrococcales</taxon>
        <taxon>Intrasporangiaceae</taxon>
        <taxon>Phycicoccus</taxon>
    </lineage>
</organism>
<evidence type="ECO:0000313" key="3">
    <source>
        <dbReference type="Proteomes" id="UP000233781"/>
    </source>
</evidence>
<gene>
    <name evidence="2" type="ORF">ATL31_0678</name>
</gene>
<feature type="domain" description="Methyltransferase type 11" evidence="1">
    <location>
        <begin position="51"/>
        <end position="147"/>
    </location>
</feature>
<comment type="caution">
    <text evidence="2">The sequence shown here is derived from an EMBL/GenBank/DDBJ whole genome shotgun (WGS) entry which is preliminary data.</text>
</comment>
<evidence type="ECO:0000259" key="1">
    <source>
        <dbReference type="Pfam" id="PF08241"/>
    </source>
</evidence>
<dbReference type="InterPro" id="IPR013216">
    <property type="entry name" value="Methyltransf_11"/>
</dbReference>
<dbReference type="InterPro" id="IPR029063">
    <property type="entry name" value="SAM-dependent_MTases_sf"/>
</dbReference>
<keyword evidence="2" id="KW-0830">Ubiquinone</keyword>
<name>A0A2N3YGC7_9MICO</name>
<dbReference type="RefSeq" id="WP_101394530.1">
    <property type="nucleotide sequence ID" value="NZ_PJNE01000001.1"/>
</dbReference>
<keyword evidence="2" id="KW-0489">Methyltransferase</keyword>
<dbReference type="GO" id="GO:0008757">
    <property type="term" value="F:S-adenosylmethionine-dependent methyltransferase activity"/>
    <property type="evidence" value="ECO:0007669"/>
    <property type="project" value="InterPro"/>
</dbReference>
<dbReference type="Pfam" id="PF08241">
    <property type="entry name" value="Methyltransf_11"/>
    <property type="match status" value="1"/>
</dbReference>
<dbReference type="PANTHER" id="PTHR43861">
    <property type="entry name" value="TRANS-ACONITATE 2-METHYLTRANSFERASE-RELATED"/>
    <property type="match status" value="1"/>
</dbReference>
<dbReference type="PANTHER" id="PTHR43861:SF1">
    <property type="entry name" value="TRANS-ACONITATE 2-METHYLTRANSFERASE"/>
    <property type="match status" value="1"/>
</dbReference>
<keyword evidence="3" id="KW-1185">Reference proteome</keyword>
<protein>
    <submittedName>
        <fullName evidence="2">Ubiquinone/menaquinone biosynthesis C-methylase UbiE</fullName>
    </submittedName>
</protein>
<dbReference type="CDD" id="cd02440">
    <property type="entry name" value="AdoMet_MTases"/>
    <property type="match status" value="1"/>
</dbReference>
<evidence type="ECO:0000313" key="2">
    <source>
        <dbReference type="EMBL" id="PKW25876.1"/>
    </source>
</evidence>
<reference evidence="2 3" key="1">
    <citation type="submission" date="2017-12" db="EMBL/GenBank/DDBJ databases">
        <title>Sequencing the genomes of 1000 Actinobacteria strains.</title>
        <authorList>
            <person name="Klenk H.-P."/>
        </authorList>
    </citation>
    <scope>NUCLEOTIDE SEQUENCE [LARGE SCALE GENOMIC DNA]</scope>
    <source>
        <strain evidence="2 3">DSM 12806</strain>
    </source>
</reference>
<accession>A0A2N3YGC7</accession>
<dbReference type="OrthoDB" id="9777638at2"/>
<dbReference type="AlphaFoldDB" id="A0A2N3YGC7"/>
<dbReference type="GO" id="GO:0032259">
    <property type="term" value="P:methylation"/>
    <property type="evidence" value="ECO:0007669"/>
    <property type="project" value="UniProtKB-KW"/>
</dbReference>
<dbReference type="Proteomes" id="UP000233781">
    <property type="component" value="Unassembled WGS sequence"/>
</dbReference>